<dbReference type="SUPFAM" id="SSF51391">
    <property type="entry name" value="Thiamin phosphate synthase"/>
    <property type="match status" value="1"/>
</dbReference>
<evidence type="ECO:0000256" key="5">
    <source>
        <dbReference type="ARBA" id="ARBA00022977"/>
    </source>
</evidence>
<dbReference type="RefSeq" id="WP_085052871.1">
    <property type="nucleotide sequence ID" value="NZ_LNQR01000080.1"/>
</dbReference>
<evidence type="ECO:0000256" key="2">
    <source>
        <dbReference type="ARBA" id="ARBA00022679"/>
    </source>
</evidence>
<dbReference type="EC" id="2.5.1.3" evidence="9"/>
<feature type="binding site" evidence="9">
    <location>
        <begin position="43"/>
        <end position="47"/>
    </location>
    <ligand>
        <name>4-amino-2-methyl-5-(diphosphooxymethyl)pyrimidine</name>
        <dbReference type="ChEBI" id="CHEBI:57841"/>
    </ligand>
</feature>
<evidence type="ECO:0000313" key="13">
    <source>
        <dbReference type="EMBL" id="KWT82995.1"/>
    </source>
</evidence>
<feature type="binding site" evidence="9">
    <location>
        <begin position="191"/>
        <end position="192"/>
    </location>
    <ligand>
        <name>2-[(2R,5Z)-2-carboxy-4-methylthiazol-5(2H)-ylidene]ethyl phosphate</name>
        <dbReference type="ChEBI" id="CHEBI:62899"/>
    </ligand>
</feature>
<feature type="binding site" evidence="9">
    <location>
        <position position="75"/>
    </location>
    <ligand>
        <name>4-amino-2-methyl-5-(diphosphooxymethyl)pyrimidine</name>
        <dbReference type="ChEBI" id="CHEBI:57841"/>
    </ligand>
</feature>
<dbReference type="Proteomes" id="UP000060487">
    <property type="component" value="Unassembled WGS sequence"/>
</dbReference>
<feature type="binding site" evidence="9">
    <location>
        <position position="171"/>
    </location>
    <ligand>
        <name>2-[(2R,5Z)-2-carboxy-4-methylthiazol-5(2H)-ylidene]ethyl phosphate</name>
        <dbReference type="ChEBI" id="CHEBI:62899"/>
    </ligand>
</feature>
<comment type="catalytic activity">
    <reaction evidence="8 9 10">
        <text>2-[(2R,5Z)-2-carboxy-4-methylthiazol-5(2H)-ylidene]ethyl phosphate + 4-amino-2-methyl-5-(diphosphooxymethyl)pyrimidine + 2 H(+) = thiamine phosphate + CO2 + diphosphate</text>
        <dbReference type="Rhea" id="RHEA:47844"/>
        <dbReference type="ChEBI" id="CHEBI:15378"/>
        <dbReference type="ChEBI" id="CHEBI:16526"/>
        <dbReference type="ChEBI" id="CHEBI:33019"/>
        <dbReference type="ChEBI" id="CHEBI:37575"/>
        <dbReference type="ChEBI" id="CHEBI:57841"/>
        <dbReference type="ChEBI" id="CHEBI:62899"/>
        <dbReference type="EC" id="2.5.1.3"/>
    </reaction>
</comment>
<feature type="binding site" evidence="9">
    <location>
        <begin position="140"/>
        <end position="142"/>
    </location>
    <ligand>
        <name>2-[(2R,5Z)-2-carboxy-4-methylthiazol-5(2H)-ylidene]ethyl phosphate</name>
        <dbReference type="ChEBI" id="CHEBI:62899"/>
    </ligand>
</feature>
<comment type="function">
    <text evidence="9">Condenses 4-methyl-5-(beta-hydroxyethyl)thiazole monophosphate (THZ-P) and 2-methyl-4-amino-5-hydroxymethyl pyrimidine pyrophosphate (HMP-PP) to form thiamine monophosphate (TMP).</text>
</comment>
<protein>
    <recommendedName>
        <fullName evidence="9">Thiamine-phosphate synthase</fullName>
        <shortName evidence="9">TP synthase</shortName>
        <shortName evidence="9">TPS</shortName>
        <ecNumber evidence="9">2.5.1.3</ecNumber>
    </recommendedName>
    <alternativeName>
        <fullName evidence="9">Thiamine-phosphate pyrophosphorylase</fullName>
        <shortName evidence="9">TMP pyrophosphorylase</shortName>
        <shortName evidence="9">TMP-PPase</shortName>
    </alternativeName>
</protein>
<evidence type="ECO:0000256" key="8">
    <source>
        <dbReference type="ARBA" id="ARBA00047883"/>
    </source>
</evidence>
<dbReference type="Pfam" id="PF02581">
    <property type="entry name" value="TMP-TENI"/>
    <property type="match status" value="1"/>
</dbReference>
<dbReference type="CDD" id="cd00564">
    <property type="entry name" value="TMP_TenI"/>
    <property type="match status" value="1"/>
</dbReference>
<proteinExistence type="inferred from homology"/>
<evidence type="ECO:0000256" key="3">
    <source>
        <dbReference type="ARBA" id="ARBA00022723"/>
    </source>
</evidence>
<comment type="cofactor">
    <cofactor evidence="9">
        <name>Mg(2+)</name>
        <dbReference type="ChEBI" id="CHEBI:18420"/>
    </cofactor>
    <text evidence="9">Binds 1 Mg(2+) ion per subunit.</text>
</comment>
<dbReference type="HAMAP" id="MF_00097">
    <property type="entry name" value="TMP_synthase"/>
    <property type="match status" value="1"/>
</dbReference>
<evidence type="ECO:0000256" key="1">
    <source>
        <dbReference type="ARBA" id="ARBA00005165"/>
    </source>
</evidence>
<sequence length="212" mass="22796">MANIDFQLMLITDTAATTAATATARPITEAVEEALKAGVKAVQIREKAMSTQELTALAMELRQITKHFGALLFINDRVDVALCAEADGVQLTGTSIPIDAVRRLAGDKLLIGKSTHSLDEAFDARKKGADYILLGPIYETPSKAKYGEPIGPEVILKVKHRVKLPVFAVGGIKPHNVKEVMEFGADGIAVISGILSSDNIADVTEKYLELLR</sequence>
<keyword evidence="2 9" id="KW-0808">Transferase</keyword>
<dbReference type="NCBIfam" id="TIGR00693">
    <property type="entry name" value="thiE"/>
    <property type="match status" value="1"/>
</dbReference>
<evidence type="ECO:0000313" key="14">
    <source>
        <dbReference type="Proteomes" id="UP000060487"/>
    </source>
</evidence>
<feature type="binding site" evidence="9">
    <location>
        <position position="76"/>
    </location>
    <ligand>
        <name>Mg(2+)</name>
        <dbReference type="ChEBI" id="CHEBI:18420"/>
    </ligand>
</feature>
<accession>A0ABR5SHT4</accession>
<dbReference type="InterPro" id="IPR036206">
    <property type="entry name" value="ThiamineP_synth_sf"/>
</dbReference>
<comment type="caution">
    <text evidence="13">The sequence shown here is derived from an EMBL/GenBank/DDBJ whole genome shotgun (WGS) entry which is preliminary data.</text>
</comment>
<comment type="caution">
    <text evidence="9">Lacks conserved residue(s) required for the propagation of feature annotation.</text>
</comment>
<reference evidence="13 14" key="1">
    <citation type="submission" date="2015-11" db="EMBL/GenBank/DDBJ databases">
        <authorList>
            <person name="Lin W."/>
        </authorList>
    </citation>
    <scope>NUCLEOTIDE SEQUENCE [LARGE SCALE GENOMIC DNA]</scope>
    <source>
        <strain evidence="13 14">HCH-1</strain>
    </source>
</reference>
<evidence type="ECO:0000256" key="10">
    <source>
        <dbReference type="RuleBase" id="RU003826"/>
    </source>
</evidence>
<name>A0ABR5SHT4_9BACT</name>
<evidence type="ECO:0000259" key="12">
    <source>
        <dbReference type="Pfam" id="PF02581"/>
    </source>
</evidence>
<keyword evidence="5 9" id="KW-0784">Thiamine biosynthesis</keyword>
<comment type="catalytic activity">
    <reaction evidence="6 9 10">
        <text>4-methyl-5-(2-phosphooxyethyl)-thiazole + 4-amino-2-methyl-5-(diphosphooxymethyl)pyrimidine + H(+) = thiamine phosphate + diphosphate</text>
        <dbReference type="Rhea" id="RHEA:22328"/>
        <dbReference type="ChEBI" id="CHEBI:15378"/>
        <dbReference type="ChEBI" id="CHEBI:33019"/>
        <dbReference type="ChEBI" id="CHEBI:37575"/>
        <dbReference type="ChEBI" id="CHEBI:57841"/>
        <dbReference type="ChEBI" id="CHEBI:58296"/>
        <dbReference type="EC" id="2.5.1.3"/>
    </reaction>
</comment>
<feature type="domain" description="Thiamine phosphate synthase/TenI" evidence="12">
    <location>
        <begin position="9"/>
        <end position="194"/>
    </location>
</feature>
<dbReference type="GO" id="GO:0004789">
    <property type="term" value="F:thiamine-phosphate diphosphorylase activity"/>
    <property type="evidence" value="ECO:0007669"/>
    <property type="project" value="UniProtKB-EC"/>
</dbReference>
<dbReference type="InterPro" id="IPR034291">
    <property type="entry name" value="TMP_synthase"/>
</dbReference>
<dbReference type="Gene3D" id="3.20.20.70">
    <property type="entry name" value="Aldolase class I"/>
    <property type="match status" value="1"/>
</dbReference>
<feature type="binding site" evidence="9">
    <location>
        <position position="114"/>
    </location>
    <ligand>
        <name>4-amino-2-methyl-5-(diphosphooxymethyl)pyrimidine</name>
        <dbReference type="ChEBI" id="CHEBI:57841"/>
    </ligand>
</feature>
<keyword evidence="14" id="KW-1185">Reference proteome</keyword>
<feature type="binding site" evidence="9">
    <location>
        <position position="143"/>
    </location>
    <ligand>
        <name>4-amino-2-methyl-5-(diphosphooxymethyl)pyrimidine</name>
        <dbReference type="ChEBI" id="CHEBI:57841"/>
    </ligand>
</feature>
<dbReference type="PANTHER" id="PTHR20857:SF15">
    <property type="entry name" value="THIAMINE-PHOSPHATE SYNTHASE"/>
    <property type="match status" value="1"/>
</dbReference>
<comment type="similarity">
    <text evidence="9 10">Belongs to the thiamine-phosphate synthase family.</text>
</comment>
<gene>
    <name evidence="9" type="primary">thiE</name>
    <name evidence="13" type="ORF">ASN18_2269</name>
</gene>
<comment type="pathway">
    <text evidence="1 9 11">Cofactor biosynthesis; thiamine diphosphate biosynthesis; thiamine phosphate from 4-amino-2-methyl-5-diphosphomethylpyrimidine and 4-methyl-5-(2-phosphoethyl)-thiazole: step 1/1.</text>
</comment>
<evidence type="ECO:0000256" key="9">
    <source>
        <dbReference type="HAMAP-Rule" id="MF_00097"/>
    </source>
</evidence>
<evidence type="ECO:0000256" key="6">
    <source>
        <dbReference type="ARBA" id="ARBA00047334"/>
    </source>
</evidence>
<evidence type="ECO:0000256" key="7">
    <source>
        <dbReference type="ARBA" id="ARBA00047851"/>
    </source>
</evidence>
<dbReference type="InterPro" id="IPR013785">
    <property type="entry name" value="Aldolase_TIM"/>
</dbReference>
<dbReference type="EMBL" id="LNQR01000080">
    <property type="protein sequence ID" value="KWT82995.1"/>
    <property type="molecule type" value="Genomic_DNA"/>
</dbReference>
<evidence type="ECO:0000256" key="4">
    <source>
        <dbReference type="ARBA" id="ARBA00022842"/>
    </source>
</evidence>
<dbReference type="InterPro" id="IPR022998">
    <property type="entry name" value="ThiamineP_synth_TenI"/>
</dbReference>
<comment type="catalytic activity">
    <reaction evidence="7 9 10">
        <text>2-(2-carboxy-4-methylthiazol-5-yl)ethyl phosphate + 4-amino-2-methyl-5-(diphosphooxymethyl)pyrimidine + 2 H(+) = thiamine phosphate + CO2 + diphosphate</text>
        <dbReference type="Rhea" id="RHEA:47848"/>
        <dbReference type="ChEBI" id="CHEBI:15378"/>
        <dbReference type="ChEBI" id="CHEBI:16526"/>
        <dbReference type="ChEBI" id="CHEBI:33019"/>
        <dbReference type="ChEBI" id="CHEBI:37575"/>
        <dbReference type="ChEBI" id="CHEBI:57841"/>
        <dbReference type="ChEBI" id="CHEBI:62890"/>
        <dbReference type="EC" id="2.5.1.3"/>
    </reaction>
</comment>
<keyword evidence="4 9" id="KW-0460">Magnesium</keyword>
<dbReference type="PANTHER" id="PTHR20857">
    <property type="entry name" value="THIAMINE-PHOSPHATE PYROPHOSPHORYLASE"/>
    <property type="match status" value="1"/>
</dbReference>
<evidence type="ECO:0000256" key="11">
    <source>
        <dbReference type="RuleBase" id="RU004253"/>
    </source>
</evidence>
<keyword evidence="3 9" id="KW-0479">Metal-binding</keyword>
<organism evidence="13 14">
    <name type="scientific">Candidatus Magnetominusculus xianensis</name>
    <dbReference type="NCBI Taxonomy" id="1748249"/>
    <lineage>
        <taxon>Bacteria</taxon>
        <taxon>Pseudomonadati</taxon>
        <taxon>Nitrospirota</taxon>
        <taxon>Nitrospiria</taxon>
        <taxon>Nitrospirales</taxon>
        <taxon>Nitrospiraceae</taxon>
        <taxon>Candidatus Magnetominusculus</taxon>
    </lineage>
</organism>